<evidence type="ECO:0000256" key="22">
    <source>
        <dbReference type="ARBA" id="ARBA00023065"/>
    </source>
</evidence>
<evidence type="ECO:0000256" key="6">
    <source>
        <dbReference type="ARBA" id="ARBA00005699"/>
    </source>
</evidence>
<dbReference type="InterPro" id="IPR017853">
    <property type="entry name" value="GH"/>
</dbReference>
<dbReference type="InterPro" id="IPR036291">
    <property type="entry name" value="NAD(P)-bd_dom_sf"/>
</dbReference>
<dbReference type="Pfam" id="PF22666">
    <property type="entry name" value="Glyco_hydro_2_N2"/>
    <property type="match status" value="1"/>
</dbReference>
<keyword evidence="31" id="KW-0175">Coiled coil</keyword>
<evidence type="ECO:0000256" key="23">
    <source>
        <dbReference type="ARBA" id="ARBA00023128"/>
    </source>
</evidence>
<dbReference type="Pfam" id="PF17753">
    <property type="entry name" value="Ig_mannosidase"/>
    <property type="match status" value="1"/>
</dbReference>
<comment type="subunit">
    <text evidence="9">Homodimer.</text>
</comment>
<evidence type="ECO:0000256" key="18">
    <source>
        <dbReference type="ARBA" id="ARBA00022801"/>
    </source>
</evidence>
<keyword evidence="17" id="KW-0375">Hydrogen ion transport</keyword>
<dbReference type="InterPro" id="IPR036156">
    <property type="entry name" value="Beta-gal/glucu_dom_sf"/>
</dbReference>
<dbReference type="InterPro" id="IPR006102">
    <property type="entry name" value="Ig-like_GH2"/>
</dbReference>
<feature type="domain" description="Beta-mannosidase Ig-fold" evidence="36">
    <location>
        <begin position="1471"/>
        <end position="1524"/>
    </location>
</feature>
<feature type="region of interest" description="Disordered" evidence="32">
    <location>
        <begin position="442"/>
        <end position="465"/>
    </location>
</feature>
<gene>
    <name evidence="39" type="ORF">HYALB_00011197</name>
</gene>
<dbReference type="InterPro" id="IPR013783">
    <property type="entry name" value="Ig-like_fold"/>
</dbReference>
<dbReference type="GO" id="GO:0000272">
    <property type="term" value="P:polysaccharide catabolic process"/>
    <property type="evidence" value="ECO:0007669"/>
    <property type="project" value="UniProtKB-KW"/>
</dbReference>
<keyword evidence="12" id="KW-0813">Transport</keyword>
<feature type="compositionally biased region" description="Basic and acidic residues" evidence="32">
    <location>
        <begin position="2247"/>
        <end position="2264"/>
    </location>
</feature>
<evidence type="ECO:0000256" key="21">
    <source>
        <dbReference type="ARBA" id="ARBA00023027"/>
    </source>
</evidence>
<keyword evidence="25" id="KW-0325">Glycoprotein</keyword>
<keyword evidence="23" id="KW-0496">Mitochondrion</keyword>
<keyword evidence="28" id="KW-0066">ATP synthesis</keyword>
<dbReference type="InterPro" id="IPR050887">
    <property type="entry name" value="Beta-mannosidase_GH2"/>
</dbReference>
<dbReference type="GO" id="GO:0004567">
    <property type="term" value="F:beta-mannosidase activity"/>
    <property type="evidence" value="ECO:0007669"/>
    <property type="project" value="UniProtKB-EC"/>
</dbReference>
<reference evidence="39" key="1">
    <citation type="submission" date="2021-07" db="EMBL/GenBank/DDBJ databases">
        <authorList>
            <person name="Durling M."/>
        </authorList>
    </citation>
    <scope>NUCLEOTIDE SEQUENCE</scope>
</reference>
<feature type="domain" description="Alcohol dehydrogenase-like N-terminal" evidence="35">
    <location>
        <begin position="44"/>
        <end position="157"/>
    </location>
</feature>
<evidence type="ECO:0000256" key="29">
    <source>
        <dbReference type="ARBA" id="ARBA00023326"/>
    </source>
</evidence>
<comment type="pathway">
    <text evidence="5">Glycan metabolism; N-glycan degradation.</text>
</comment>
<evidence type="ECO:0000256" key="7">
    <source>
        <dbReference type="ARBA" id="ARBA00007483"/>
    </source>
</evidence>
<dbReference type="InterPro" id="IPR045306">
    <property type="entry name" value="SDH-like"/>
</dbReference>
<dbReference type="OrthoDB" id="2866996at2759"/>
<feature type="domain" description="Mannosidase Ig/CBM-like" evidence="37">
    <location>
        <begin position="1375"/>
        <end position="1442"/>
    </location>
</feature>
<dbReference type="GO" id="GO:0046872">
    <property type="term" value="F:metal ion binding"/>
    <property type="evidence" value="ECO:0007669"/>
    <property type="project" value="UniProtKB-KW"/>
</dbReference>
<dbReference type="Gene3D" id="2.60.40.10">
    <property type="entry name" value="Immunoglobulins"/>
    <property type="match status" value="3"/>
</dbReference>
<dbReference type="Gene3D" id="2.60.120.260">
    <property type="entry name" value="Galactose-binding domain-like"/>
    <property type="match status" value="1"/>
</dbReference>
<dbReference type="GO" id="GO:0005576">
    <property type="term" value="C:extracellular region"/>
    <property type="evidence" value="ECO:0007669"/>
    <property type="project" value="UniProtKB-SubCell"/>
</dbReference>
<dbReference type="Pfam" id="PF00107">
    <property type="entry name" value="ADH_zinc_N"/>
    <property type="match status" value="1"/>
</dbReference>
<evidence type="ECO:0000256" key="32">
    <source>
        <dbReference type="SAM" id="MobiDB-lite"/>
    </source>
</evidence>
<evidence type="ECO:0000256" key="1">
    <source>
        <dbReference type="ARBA" id="ARBA00000829"/>
    </source>
</evidence>
<evidence type="ECO:0000256" key="10">
    <source>
        <dbReference type="ARBA" id="ARBA00012754"/>
    </source>
</evidence>
<evidence type="ECO:0000259" key="34">
    <source>
        <dbReference type="Pfam" id="PF00703"/>
    </source>
</evidence>
<evidence type="ECO:0000256" key="17">
    <source>
        <dbReference type="ARBA" id="ARBA00022781"/>
    </source>
</evidence>
<dbReference type="Gene3D" id="3.40.50.720">
    <property type="entry name" value="NAD(P)-binding Rossmann-like Domain"/>
    <property type="match status" value="1"/>
</dbReference>
<keyword evidence="27" id="KW-0326">Glycosidase</keyword>
<dbReference type="InterPro" id="IPR013154">
    <property type="entry name" value="ADH-like_N"/>
</dbReference>
<evidence type="ECO:0000256" key="26">
    <source>
        <dbReference type="ARBA" id="ARBA00023277"/>
    </source>
</evidence>
<dbReference type="GO" id="GO:0015986">
    <property type="term" value="P:proton motive force-driven ATP synthesis"/>
    <property type="evidence" value="ECO:0007669"/>
    <property type="project" value="InterPro"/>
</dbReference>
<keyword evidence="15" id="KW-0479">Metal-binding</keyword>
<evidence type="ECO:0000256" key="16">
    <source>
        <dbReference type="ARBA" id="ARBA00022729"/>
    </source>
</evidence>
<evidence type="ECO:0000256" key="5">
    <source>
        <dbReference type="ARBA" id="ARBA00004740"/>
    </source>
</evidence>
<comment type="cofactor">
    <cofactor evidence="2">
        <name>Zn(2+)</name>
        <dbReference type="ChEBI" id="CHEBI:29105"/>
    </cofactor>
</comment>
<dbReference type="Gene3D" id="3.90.180.10">
    <property type="entry name" value="Medium-chain alcohol dehydrogenases, catalytic domain"/>
    <property type="match status" value="1"/>
</dbReference>
<comment type="similarity">
    <text evidence="8">Belongs to the zinc-containing alcohol dehydrogenase family.</text>
</comment>
<evidence type="ECO:0000256" key="24">
    <source>
        <dbReference type="ARBA" id="ARBA00023136"/>
    </source>
</evidence>
<keyword evidence="18" id="KW-0378">Hydrolase</keyword>
<dbReference type="SUPFAM" id="SSF49303">
    <property type="entry name" value="beta-Galactosidase/glucuronidase domain"/>
    <property type="match status" value="1"/>
</dbReference>
<feature type="region of interest" description="Disordered" evidence="32">
    <location>
        <begin position="2155"/>
        <end position="2180"/>
    </location>
</feature>
<evidence type="ECO:0000259" key="33">
    <source>
        <dbReference type="Pfam" id="PF00107"/>
    </source>
</evidence>
<dbReference type="Pfam" id="PF08240">
    <property type="entry name" value="ADH_N"/>
    <property type="match status" value="1"/>
</dbReference>
<dbReference type="GO" id="GO:0045259">
    <property type="term" value="C:proton-transporting ATP synthase complex"/>
    <property type="evidence" value="ECO:0007669"/>
    <property type="project" value="UniProtKB-KW"/>
</dbReference>
<comment type="caution">
    <text evidence="39">The sequence shown here is derived from an EMBL/GenBank/DDBJ whole genome shotgun (WGS) entry which is preliminary data.</text>
</comment>
<keyword evidence="24" id="KW-0472">Membrane</keyword>
<evidence type="ECO:0000256" key="19">
    <source>
        <dbReference type="ARBA" id="ARBA00022833"/>
    </source>
</evidence>
<evidence type="ECO:0000313" key="39">
    <source>
        <dbReference type="EMBL" id="CAG8978935.1"/>
    </source>
</evidence>
<feature type="region of interest" description="Disordered" evidence="32">
    <location>
        <begin position="491"/>
        <end position="519"/>
    </location>
</feature>
<keyword evidence="29" id="KW-0624">Polysaccharide degradation</keyword>
<feature type="domain" description="Alcohol dehydrogenase-like C-terminal" evidence="33">
    <location>
        <begin position="195"/>
        <end position="326"/>
    </location>
</feature>
<keyword evidence="16" id="KW-0732">Signal</keyword>
<dbReference type="GO" id="GO:0016616">
    <property type="term" value="F:oxidoreductase activity, acting on the CH-OH group of donors, NAD or NADP as acceptor"/>
    <property type="evidence" value="ECO:0007669"/>
    <property type="project" value="InterPro"/>
</dbReference>
<evidence type="ECO:0000256" key="2">
    <source>
        <dbReference type="ARBA" id="ARBA00001947"/>
    </source>
</evidence>
<dbReference type="InterPro" id="IPR008979">
    <property type="entry name" value="Galactose-bd-like_sf"/>
</dbReference>
<feature type="compositionally biased region" description="Polar residues" evidence="32">
    <location>
        <begin position="2216"/>
        <end position="2229"/>
    </location>
</feature>
<dbReference type="EC" id="3.2.1.25" evidence="10"/>
<dbReference type="GO" id="GO:0006516">
    <property type="term" value="P:glycoprotein catabolic process"/>
    <property type="evidence" value="ECO:0007669"/>
    <property type="project" value="TreeGrafter"/>
</dbReference>
<evidence type="ECO:0000256" key="14">
    <source>
        <dbReference type="ARBA" id="ARBA00022547"/>
    </source>
</evidence>
<dbReference type="Gene3D" id="3.20.20.80">
    <property type="entry name" value="Glycosidases"/>
    <property type="match status" value="1"/>
</dbReference>
<dbReference type="InterPro" id="IPR041625">
    <property type="entry name" value="Beta-mannosidase_Ig"/>
</dbReference>
<evidence type="ECO:0000259" key="35">
    <source>
        <dbReference type="Pfam" id="PF08240"/>
    </source>
</evidence>
<evidence type="ECO:0000256" key="20">
    <source>
        <dbReference type="ARBA" id="ARBA00023002"/>
    </source>
</evidence>
<dbReference type="InterPro" id="IPR054593">
    <property type="entry name" value="Beta-mannosidase-like_N2"/>
</dbReference>
<dbReference type="Pfam" id="PF00703">
    <property type="entry name" value="Glyco_hydro_2"/>
    <property type="match status" value="1"/>
</dbReference>
<comment type="similarity">
    <text evidence="6">Belongs to the ATPase g subunit family.</text>
</comment>
<dbReference type="FunFam" id="3.40.50.720:FF:000068">
    <property type="entry name" value="Sorbitol dehydrogenase"/>
    <property type="match status" value="1"/>
</dbReference>
<dbReference type="Proteomes" id="UP000701801">
    <property type="component" value="Unassembled WGS sequence"/>
</dbReference>
<dbReference type="InterPro" id="IPR006808">
    <property type="entry name" value="ATP_synth_F0_gsu_mt"/>
</dbReference>
<evidence type="ECO:0000256" key="27">
    <source>
        <dbReference type="ARBA" id="ARBA00023295"/>
    </source>
</evidence>
<evidence type="ECO:0000259" key="37">
    <source>
        <dbReference type="Pfam" id="PF17786"/>
    </source>
</evidence>
<evidence type="ECO:0000256" key="31">
    <source>
        <dbReference type="SAM" id="Coils"/>
    </source>
</evidence>
<feature type="region of interest" description="Disordered" evidence="32">
    <location>
        <begin position="2215"/>
        <end position="2270"/>
    </location>
</feature>
<keyword evidence="20" id="KW-0560">Oxidoreductase</keyword>
<comment type="similarity">
    <text evidence="7">Belongs to the glycosyl hydrolase 2 family. Beta-mannosidase A subfamily.</text>
</comment>
<evidence type="ECO:0000313" key="40">
    <source>
        <dbReference type="Proteomes" id="UP000701801"/>
    </source>
</evidence>
<dbReference type="PANTHER" id="PTHR43730:SF5">
    <property type="entry name" value="BETA-MANNOSIDASE A"/>
    <property type="match status" value="1"/>
</dbReference>
<feature type="compositionally biased region" description="Low complexity" evidence="32">
    <location>
        <begin position="450"/>
        <end position="460"/>
    </location>
</feature>
<comment type="catalytic activity">
    <reaction evidence="1">
        <text>Hydrolysis of terminal, non-reducing beta-D-mannose residues in beta-D-mannosides.</text>
        <dbReference type="EC" id="3.2.1.25"/>
    </reaction>
</comment>
<feature type="coiled-coil region" evidence="31">
    <location>
        <begin position="2323"/>
        <end position="2368"/>
    </location>
</feature>
<feature type="region of interest" description="Disordered" evidence="32">
    <location>
        <begin position="2030"/>
        <end position="2051"/>
    </location>
</feature>
<feature type="region of interest" description="Disordered" evidence="32">
    <location>
        <begin position="386"/>
        <end position="418"/>
    </location>
</feature>
<sequence length="2503" mass="280462">MSSTATMVQPTKANIGVYTDPDHKLWIAEAEPSLESVQKGDSLKPGEVTVGIKSTGICGSDVHFWHAGCIGPMIVRDTHILGHESAGVILAVHPSVETLQVGDRVAVEPNIICNECEPCLTGRYNGCEKVQFLSTPPVPGLLRRYVNHPAAWCHKIGDMSFEDGSMLEPLSVSLACMQRSGVKLGDPVLICGAGPIGLITLLCCQAAGACPIVITDIDEGRLAFAKKIVPSVTTYKVERKSHEDSAKEMVTAFGGIEPAVALECTGVESSVSAAIWAVKFGGKVFVIGVGKNEMNIPFMRLSVREVDLQFQYRYSNTWPRAIRLVQSGIIDMKKLVTHRFQLEDAVKAFETAADPKTGAIKVQIKSLPSILFPYKLSSVRNRSLSRASLTPHLRPEASTEQPRPRHGHGSPSVPAQNCWGPVGCRREEKSPISRAIHVPTTKDQVPIARPSPTTPSRFSPHTGTGSRVAHITAMSLNASRAVLRQTTKLPGRTARRFESTSSKATEAAKEAASKASQTAAEYTSKATEGLTRVASSAGPAISNAAKGLGNALGSVGGRTGRVVSLVERQIPSVIYYARVGLELSKLVFQGQKMAPPPMSTFQSYYQRLFQNARTNPGSIISQAQSSIKSVRNLSTGQWAAGGVIFAEVLGFFTVGEMIGRMKLWTLSSPSYNISVPGSVPSQVHLDLYREGIIPDPYYGLGDFELRWVTYSNWTYETTISGLYKNTPTYLLFNGLDTFTSISFCTHHLASTNNQFRQYHFDITPLLSSCPSEPKLQINFGSTINITADIAAEPGQETWPWTVEGLFEFPNRQFVRKEQSDFGWDWGPAFAPAGIWQPAWVVQIPRGKAHVRNVLVDVYKVGQLNNLPPDQGADWVIHASLDFLGELSETARLEIEILDSKNQTVAQGALQNITTAEGRIEGSVMVDAGACDLWWPTGLGPQNLYYFKISVVDGERILASVVKRSGFRTIVLNMTPVSEEQMEEGVAPGNNWHFEINGREFFAKGSNFIPPDAFWPRVTQTKMEQLFQTVVDGNQNMLRVWASGAYLPDFIYDIADEKGVLLWSEFQFGDALYPVHPEFLENVREEANYNVRRVNHHPSLALWAGGNELENLELPVAEALDPGNDRYKKEYEQLFLDVLLPAVYGNTKSISYIPSSTTNGYLTLNFSLPIPMIQRYENKTEGSIYGDTDHYNYNSAVAFNLSTYPIGRFANEFGFHSMPSLQTWRQALPEDQLSFNSSIIMLRNHHYPAGGPFTDNFANSSKGQAEMTLAVERHYPVPQLSDPIANFSAWCHTTQIFQAAFYRSQIAFYRRGSGRPERNLGSLYWQLEDIWQAPTWAGVEYDGRWKVLHYIAQDIYKPVIVATYWDYETGDLTGSVCSDLWSAAKGTVTLAWYDYNGTLLAPATDMPFEVGALNTTQILQTNTNEIPYNLTTSLLKLNITATGSLPNTPPNQTTQFHHESIFHALSLATVTLQDPGLVLEYDEATEEFVVMATKAVAAWVWIDVPEGTLAWFGSNGFWLLKGEARRGPSPWLHLRYLRYTRTILPIPTLATHTRAIHIWYAASLKAQRNIDTNRKILNYNLFKEYADPKEVQLGLWTKEEPGSRPGVSWLSLADVLQQHLGPGKILVPKSYVDENVKNERPGVAHYYIKNLKMTTYRKIKRHDRGTGSKEIRINHGASTSYRENLMSRAWHFASEHIPVEFHVGFSDGKKARKVARPGEKGFVETMNDPNELHLRPDVTLRTLPETAYMALPPSSDGRTEVCWVVRTLQPGETYRSKLKLIRHKTEFMEHKRLEVEIGAEAEMPPKEERSKVWGGWRSILKPPEAERGEIAPKGEWSKVWFRWRSIRKHPHLEEETGAAAEAEAEAERGGMALKEEQTKGRERSRRLLKHLEEEIGAAVEPEPDAEPEPERGEIAPKEEQTKVRGRLKVTEGYQSFLRGRDAMYKRLDRQFPLICPIVRRLAPPHAPSEQLLKLAHLISYKLPHVRKLAIEDPSVYEEICATMRLEETKDEVQARIQELLLKLGQGDEPAVEPLQRSSKVRPPNAPLTHPLLLGTKTFDPKERYCFRCGEVPCTREHSKYCNAPPDKWLSKWESDMLYGEVLRKRGPSPHGTDKKSDTKKTLVSSVEEATQSFQTRPANWRRIDGTIDIDAFRDSLQEESSSAESSEMDTSDYGPGPDFPLDGVVRRVGNIQPYQSPIKEKSQTYQQDYNPVHRFNLENSWPSEDVNGQDSPLGEESKKIQTVAPSKETIEEHTRRDSSAKEKQYESQAKPSIRGTNHITPAWAVKEPGIIRTHMVGELDTVPAADTAEPLMDPFAAKKAERLHREFHTRARMLRREATELERKTQEQLAEAEKENERLKKKFEAMQVEAVQGPSERLKTLPSNVVRFISDPCFTKQELKMMEAPERLAALRRENGLFQRTLVRYHQSKDAIPGALAFTGLGDIKKAIRKPFKMFKKGAKGGRMEIKRGSREGRTKVKIGTEKGGSERPVWLQKWMKRIGVDEY</sequence>
<dbReference type="Pfam" id="PF04718">
    <property type="entry name" value="ATP-synt_G"/>
    <property type="match status" value="1"/>
</dbReference>
<evidence type="ECO:0000259" key="36">
    <source>
        <dbReference type="Pfam" id="PF17753"/>
    </source>
</evidence>
<name>A0A9N9LPD6_9HELO</name>
<dbReference type="InterPro" id="IPR011032">
    <property type="entry name" value="GroES-like_sf"/>
</dbReference>
<evidence type="ECO:0000256" key="15">
    <source>
        <dbReference type="ARBA" id="ARBA00022723"/>
    </source>
</evidence>
<dbReference type="InterPro" id="IPR013149">
    <property type="entry name" value="ADH-like_C"/>
</dbReference>
<dbReference type="GO" id="GO:0031966">
    <property type="term" value="C:mitochondrial membrane"/>
    <property type="evidence" value="ECO:0007669"/>
    <property type="project" value="UniProtKB-SubCell"/>
</dbReference>
<evidence type="ECO:0000256" key="4">
    <source>
        <dbReference type="ARBA" id="ARBA00004613"/>
    </source>
</evidence>
<accession>A0A9N9LPD6</accession>
<evidence type="ECO:0000256" key="12">
    <source>
        <dbReference type="ARBA" id="ARBA00022448"/>
    </source>
</evidence>
<keyword evidence="22" id="KW-0406">Ion transport</keyword>
<dbReference type="SUPFAM" id="SSF50129">
    <property type="entry name" value="GroES-like"/>
    <property type="match status" value="1"/>
</dbReference>
<evidence type="ECO:0000256" key="30">
    <source>
        <dbReference type="ARBA" id="ARBA00031061"/>
    </source>
</evidence>
<comment type="subcellular location">
    <subcellularLocation>
        <location evidence="3">Mitochondrion membrane</location>
    </subcellularLocation>
    <subcellularLocation>
        <location evidence="4">Secreted</location>
    </subcellularLocation>
</comment>
<dbReference type="PANTHER" id="PTHR43730">
    <property type="entry name" value="BETA-MANNOSIDASE"/>
    <property type="match status" value="1"/>
</dbReference>
<keyword evidence="21" id="KW-0520">NAD</keyword>
<evidence type="ECO:0000259" key="38">
    <source>
        <dbReference type="Pfam" id="PF22666"/>
    </source>
</evidence>
<evidence type="ECO:0000256" key="25">
    <source>
        <dbReference type="ARBA" id="ARBA00023180"/>
    </source>
</evidence>
<keyword evidence="14" id="KW-0138">CF(0)</keyword>
<evidence type="ECO:0000256" key="9">
    <source>
        <dbReference type="ARBA" id="ARBA00011738"/>
    </source>
</evidence>
<feature type="domain" description="Glycoside hydrolase family 2 immunoglobulin-like beta-sandwich" evidence="34">
    <location>
        <begin position="878"/>
        <end position="967"/>
    </location>
</feature>
<protein>
    <recommendedName>
        <fullName evidence="11">Beta-mannosidase A</fullName>
        <ecNumber evidence="10">3.2.1.25</ecNumber>
    </recommendedName>
    <alternativeName>
        <fullName evidence="30">Mannanase A</fullName>
    </alternativeName>
</protein>
<dbReference type="SUPFAM" id="SSF51445">
    <property type="entry name" value="(Trans)glycosidases"/>
    <property type="match status" value="1"/>
</dbReference>
<keyword evidence="13" id="KW-0964">Secreted</keyword>
<evidence type="ECO:0000256" key="13">
    <source>
        <dbReference type="ARBA" id="ARBA00022525"/>
    </source>
</evidence>
<dbReference type="FunFam" id="3.20.20.80:FF:000084">
    <property type="entry name" value="Beta-mannosidase A"/>
    <property type="match status" value="1"/>
</dbReference>
<evidence type="ECO:0000256" key="8">
    <source>
        <dbReference type="ARBA" id="ARBA00008072"/>
    </source>
</evidence>
<dbReference type="CDD" id="cd05285">
    <property type="entry name" value="sorbitol_DH"/>
    <property type="match status" value="1"/>
</dbReference>
<dbReference type="InterPro" id="IPR041447">
    <property type="entry name" value="Mannosidase_ig"/>
</dbReference>
<proteinExistence type="inferred from homology"/>
<dbReference type="SUPFAM" id="SSF49785">
    <property type="entry name" value="Galactose-binding domain-like"/>
    <property type="match status" value="1"/>
</dbReference>
<keyword evidence="40" id="KW-1185">Reference proteome</keyword>
<evidence type="ECO:0000256" key="3">
    <source>
        <dbReference type="ARBA" id="ARBA00004325"/>
    </source>
</evidence>
<dbReference type="Pfam" id="PF17786">
    <property type="entry name" value="Mannosidase_ig"/>
    <property type="match status" value="1"/>
</dbReference>
<feature type="domain" description="Beta-mannosidase-like galactose-binding" evidence="38">
    <location>
        <begin position="664"/>
        <end position="836"/>
    </location>
</feature>
<feature type="compositionally biased region" description="Basic and acidic residues" evidence="32">
    <location>
        <begin position="1907"/>
        <end position="1921"/>
    </location>
</feature>
<evidence type="ECO:0000256" key="11">
    <source>
        <dbReference type="ARBA" id="ARBA00021795"/>
    </source>
</evidence>
<feature type="compositionally biased region" description="Basic and acidic residues" evidence="32">
    <location>
        <begin position="1864"/>
        <end position="1880"/>
    </location>
</feature>
<keyword evidence="19" id="KW-0862">Zinc</keyword>
<feature type="region of interest" description="Disordered" evidence="32">
    <location>
        <begin position="1851"/>
        <end position="1922"/>
    </location>
</feature>
<keyword evidence="26" id="KW-0119">Carbohydrate metabolism</keyword>
<dbReference type="EMBL" id="CAJVRM010000286">
    <property type="protein sequence ID" value="CAG8978935.1"/>
    <property type="molecule type" value="Genomic_DNA"/>
</dbReference>
<dbReference type="SUPFAM" id="SSF51735">
    <property type="entry name" value="NAD(P)-binding Rossmann-fold domains"/>
    <property type="match status" value="1"/>
</dbReference>
<dbReference type="GO" id="GO:0015078">
    <property type="term" value="F:proton transmembrane transporter activity"/>
    <property type="evidence" value="ECO:0007669"/>
    <property type="project" value="InterPro"/>
</dbReference>
<organism evidence="39 40">
    <name type="scientific">Hymenoscyphus albidus</name>
    <dbReference type="NCBI Taxonomy" id="595503"/>
    <lineage>
        <taxon>Eukaryota</taxon>
        <taxon>Fungi</taxon>
        <taxon>Dikarya</taxon>
        <taxon>Ascomycota</taxon>
        <taxon>Pezizomycotina</taxon>
        <taxon>Leotiomycetes</taxon>
        <taxon>Helotiales</taxon>
        <taxon>Helotiaceae</taxon>
        <taxon>Hymenoscyphus</taxon>
    </lineage>
</organism>
<evidence type="ECO:0000256" key="28">
    <source>
        <dbReference type="ARBA" id="ARBA00023310"/>
    </source>
</evidence>